<accession>A0A7J6LTB2</accession>
<proteinExistence type="predicted"/>
<evidence type="ECO:0000256" key="1">
    <source>
        <dbReference type="SAM" id="Phobius"/>
    </source>
</evidence>
<feature type="transmembrane region" description="Helical" evidence="1">
    <location>
        <begin position="1293"/>
        <end position="1313"/>
    </location>
</feature>
<keyword evidence="1" id="KW-0812">Transmembrane</keyword>
<dbReference type="InterPro" id="IPR050870">
    <property type="entry name" value="FAST_kinase"/>
</dbReference>
<dbReference type="Proteomes" id="UP000570595">
    <property type="component" value="Unassembled WGS sequence"/>
</dbReference>
<keyword evidence="1" id="KW-0472">Membrane</keyword>
<dbReference type="PANTHER" id="PTHR21228">
    <property type="entry name" value="FAST LEU-RICH DOMAIN-CONTAINING"/>
    <property type="match status" value="1"/>
</dbReference>
<dbReference type="GO" id="GO:0003723">
    <property type="term" value="F:RNA binding"/>
    <property type="evidence" value="ECO:0007669"/>
    <property type="project" value="TreeGrafter"/>
</dbReference>
<dbReference type="OrthoDB" id="430027at2759"/>
<protein>
    <submittedName>
        <fullName evidence="2">Uncharacterized protein</fullName>
    </submittedName>
</protein>
<evidence type="ECO:0000313" key="2">
    <source>
        <dbReference type="EMBL" id="KAF4662549.1"/>
    </source>
</evidence>
<name>A0A7J6LTB2_PEROL</name>
<reference evidence="2 3" key="1">
    <citation type="submission" date="2020-04" db="EMBL/GenBank/DDBJ databases">
        <title>Perkinsus olseni comparative genomics.</title>
        <authorList>
            <person name="Bogema D.R."/>
        </authorList>
    </citation>
    <scope>NUCLEOTIDE SEQUENCE [LARGE SCALE GENOMIC DNA]</scope>
    <source>
        <strain evidence="2">ATCC PRA-179</strain>
    </source>
</reference>
<evidence type="ECO:0000313" key="3">
    <source>
        <dbReference type="Proteomes" id="UP000570595"/>
    </source>
</evidence>
<feature type="transmembrane region" description="Helical" evidence="1">
    <location>
        <begin position="1113"/>
        <end position="1133"/>
    </location>
</feature>
<organism evidence="2 3">
    <name type="scientific">Perkinsus olseni</name>
    <name type="common">Perkinsus atlanticus</name>
    <dbReference type="NCBI Taxonomy" id="32597"/>
    <lineage>
        <taxon>Eukaryota</taxon>
        <taxon>Sar</taxon>
        <taxon>Alveolata</taxon>
        <taxon>Perkinsozoa</taxon>
        <taxon>Perkinsea</taxon>
        <taxon>Perkinsida</taxon>
        <taxon>Perkinsidae</taxon>
        <taxon>Perkinsus</taxon>
    </lineage>
</organism>
<dbReference type="EMBL" id="JABAHT010000166">
    <property type="protein sequence ID" value="KAF4662549.1"/>
    <property type="molecule type" value="Genomic_DNA"/>
</dbReference>
<gene>
    <name evidence="2" type="ORF">FOZ61_002386</name>
</gene>
<keyword evidence="1" id="KW-1133">Transmembrane helix</keyword>
<dbReference type="GO" id="GO:0035770">
    <property type="term" value="C:ribonucleoprotein granule"/>
    <property type="evidence" value="ECO:0007669"/>
    <property type="project" value="TreeGrafter"/>
</dbReference>
<feature type="transmembrane region" description="Helical" evidence="1">
    <location>
        <begin position="1139"/>
        <end position="1163"/>
    </location>
</feature>
<comment type="caution">
    <text evidence="2">The sequence shown here is derived from an EMBL/GenBank/DDBJ whole genome shotgun (WGS) entry which is preliminary data.</text>
</comment>
<sequence length="1370" mass="152869">MAHAVRSLARQEATVRAMPSLLRYTTPFRASDPSHRHITDIQALVGAVHTDFYGNSRERMVSRAPELMHFMAAMRPGELGLVSHHFAKMGYREKGFWAEVSRAVMEYGMVDPVAWDVACIVNAFATIDYYDEKCILFLADQLRTVVGTIDHITISVLLHGLGRLNEPRKVGEHRGRSSHRIPKEALDSFLDTCGDWIMANRGNLKVCAMGQSMQGFAKLKYYRDDLFTALAEKVREMAKDFNLAQLSMVINAMARSLTHDWEAEEAVCLRLETILAEMDDSQLPEASNFIAGILTAFLKLEADCHPTLEETILRHLPRFMPLLSMTDIVLTVPSLARLVQVVPQREFLEAIFNGKCRQYIAAYEKEGLGGIMLTAQRLGFTYDICWWEEAVEQAITTINRGRWKGLTAASVIYAVARSGLGVTSENSNVSTEILTQFKNMRKRLFESVSPVLPDQVTDWHPRAVTTLLTACVKTDYCDKELARALFDRAYATLHQYNAKDISQLISAMGVFEVAHGNLIRVVEQRFETKALHQVHIMHASIGRGGLKVAAEGISVDRIASLGSWVKECHELYLKKDAQALARRAPEFLELTPFLRGYELSMLANHFAMIKLQREEFWHALARKLIENGLPDPTPDDVALISDAYGKAQCFSTEVMRLLAQQLSVIESRLEAYPLSVLMMSLANMVEHREDNADDMIDLLEPVAAWVIRNDHTLSALTLTSILQGFTKLRYTNTALYRSLAAATRLLAPQMSFEQVCANLASFNRLERHDRRAIIALLDRLDELPEDEMMDNAFLPSLVHVVGKLGLKNQSVQRTISRRLPGCMTDMKIGELIRVLSMLPTVVHRPSATFLHELFAPSARCQRELRHSHDQTIISVIVEAANRLGYDSEPEFWKLVMETVPGEVAANQWLAEPFVKCFVAVAKLEVENYPVEVPQFFEVMEPMIVREIPGWNTTIVTALTWGLLWRKQALDPTVTAVLQFARENITAYDKADVYRLIRLLASLGDRPPCELAPLIEMVNQRIDQGQFFYSEYQCKLMSFVSTELNGDIDEGHLHSKCWLQGLAGWLMIIGLVFGAVFNCFSSARAYTHPFAQLNLEAFEDFADFTNVSIKHIECAGLAATALYITAFAVLFRAVNSVSSSWRVSLIAITGLALAVHAFGGWCLYETADALLRIEESKSVEVGNLIQDPAFNLTNVTTSLQSFACTWETGSCQLGSSRVLNSACYMGTATARPIACPALALDRGNATGSFDGVLGQLCGPQSIFAVNGGLLPEPSTHCVQCDAAAVRQGIMDPEVTAAACGCLAGVGDFFTLYGYNYFLAMFSIGAVGFFIAFTALVVYLLVLIIMKSYGGWHFHEWFRESSDDSDSAEDEF</sequence>
<dbReference type="GO" id="GO:0005759">
    <property type="term" value="C:mitochondrial matrix"/>
    <property type="evidence" value="ECO:0007669"/>
    <property type="project" value="TreeGrafter"/>
</dbReference>
<dbReference type="GO" id="GO:0044528">
    <property type="term" value="P:regulation of mitochondrial mRNA stability"/>
    <property type="evidence" value="ECO:0007669"/>
    <property type="project" value="TreeGrafter"/>
</dbReference>
<feature type="transmembrane region" description="Helical" evidence="1">
    <location>
        <begin position="1319"/>
        <end position="1343"/>
    </location>
</feature>
<dbReference type="PANTHER" id="PTHR21228:SF40">
    <property type="entry name" value="LD45607P"/>
    <property type="match status" value="1"/>
</dbReference>
<feature type="transmembrane region" description="Helical" evidence="1">
    <location>
        <begin position="1057"/>
        <end position="1079"/>
    </location>
</feature>
<dbReference type="GO" id="GO:0000963">
    <property type="term" value="P:mitochondrial RNA processing"/>
    <property type="evidence" value="ECO:0007669"/>
    <property type="project" value="TreeGrafter"/>
</dbReference>